<dbReference type="EMBL" id="CP011125">
    <property type="protein sequence ID" value="AKF11748.1"/>
    <property type="molecule type" value="Genomic_DNA"/>
</dbReference>
<gene>
    <name evidence="3" type="ORF">DB32_008897</name>
</gene>
<accession>A0A0F6WAR1</accession>
<feature type="region of interest" description="Disordered" evidence="1">
    <location>
        <begin position="193"/>
        <end position="224"/>
    </location>
</feature>
<feature type="chain" id="PRO_5002511469" description="Outer membrane protein beta-barrel domain-containing protein" evidence="2">
    <location>
        <begin position="29"/>
        <end position="224"/>
    </location>
</feature>
<evidence type="ECO:0000256" key="2">
    <source>
        <dbReference type="SAM" id="SignalP"/>
    </source>
</evidence>
<dbReference type="RefSeq" id="WP_053238582.1">
    <property type="nucleotide sequence ID" value="NZ_CP011125.1"/>
</dbReference>
<proteinExistence type="predicted"/>
<reference evidence="3 4" key="1">
    <citation type="submission" date="2015-03" db="EMBL/GenBank/DDBJ databases">
        <title>Genome assembly of Sandaracinus amylolyticus DSM 53668.</title>
        <authorList>
            <person name="Sharma G."/>
            <person name="Subramanian S."/>
        </authorList>
    </citation>
    <scope>NUCLEOTIDE SEQUENCE [LARGE SCALE GENOMIC DNA]</scope>
    <source>
        <strain evidence="3 4">DSM 53668</strain>
    </source>
</reference>
<feature type="compositionally biased region" description="Low complexity" evidence="1">
    <location>
        <begin position="206"/>
        <end position="216"/>
    </location>
</feature>
<keyword evidence="4" id="KW-1185">Reference proteome</keyword>
<dbReference type="Proteomes" id="UP000034883">
    <property type="component" value="Chromosome"/>
</dbReference>
<dbReference type="AlphaFoldDB" id="A0A0F6WAR1"/>
<feature type="signal peptide" evidence="2">
    <location>
        <begin position="1"/>
        <end position="28"/>
    </location>
</feature>
<keyword evidence="2" id="KW-0732">Signal</keyword>
<protein>
    <recommendedName>
        <fullName evidence="5">Outer membrane protein beta-barrel domain-containing protein</fullName>
    </recommendedName>
</protein>
<organism evidence="3 4">
    <name type="scientific">Sandaracinus amylolyticus</name>
    <dbReference type="NCBI Taxonomy" id="927083"/>
    <lineage>
        <taxon>Bacteria</taxon>
        <taxon>Pseudomonadati</taxon>
        <taxon>Myxococcota</taxon>
        <taxon>Polyangia</taxon>
        <taxon>Polyangiales</taxon>
        <taxon>Sandaracinaceae</taxon>
        <taxon>Sandaracinus</taxon>
    </lineage>
</organism>
<name>A0A0F6WAR1_9BACT</name>
<evidence type="ECO:0000313" key="4">
    <source>
        <dbReference type="Proteomes" id="UP000034883"/>
    </source>
</evidence>
<evidence type="ECO:0000313" key="3">
    <source>
        <dbReference type="EMBL" id="AKF11748.1"/>
    </source>
</evidence>
<dbReference type="KEGG" id="samy:DB32_008897"/>
<evidence type="ECO:0000256" key="1">
    <source>
        <dbReference type="SAM" id="MobiDB-lite"/>
    </source>
</evidence>
<sequence>MDRNHTRVLAAAALCVAALSFAPRTAHAYDVNGLAVGADVSLGGPSGFALSVGLGRLELDFILGLSLNLPEGGVLTPNFGGAAGVFYTLTDATQTNLQIGGRIGVLVDSQSVAGELDTNAAFTIEADLRVEHRLDDHCVINFQVGIGTQIWPDDSDFGTPQPDFVMGFGNTGLVGGAGFRYYFDALGTTPAFAPAPAASAPPPPAVQSSVEPAAAPAEDRPDWE</sequence>
<evidence type="ECO:0008006" key="5">
    <source>
        <dbReference type="Google" id="ProtNLM"/>
    </source>
</evidence>